<protein>
    <submittedName>
        <fullName evidence="2">Uncharacterized protein</fullName>
    </submittedName>
</protein>
<evidence type="ECO:0000313" key="3">
    <source>
        <dbReference type="Proteomes" id="UP000554965"/>
    </source>
</evidence>
<comment type="caution">
    <text evidence="2">The sequence shown here is derived from an EMBL/GenBank/DDBJ whole genome shotgun (WGS) entry which is preliminary data.</text>
</comment>
<accession>A0A7Z7NAW6</accession>
<feature type="region of interest" description="Disordered" evidence="1">
    <location>
        <begin position="139"/>
        <end position="164"/>
    </location>
</feature>
<sequence length="291" mass="30170">MPCPLLAWSKAWTNSGVRDEAMWWSGIPRSVRPGCLCGLGVARMSAPRCWAIWRAACPTPPVAAWMSTRCPARRSACSTRAVYAVRNATGTEAAWANDQPAGTPATMRWSVMAVGAKALLGNRPMTASPGATVVTSGAVSMTTPAPSRPIPLSGVAPNAASTSRKFSPAARMATRICPGANTETGSVGTRARPVKPPLPVVLNCQLGACGGAKANDGVSRGVCTMPRRSASWGSPAGAEVEVAAAAKTLIRVWSLAAVASTSRTVMRPGCSFWAVWINAHTAAWARSGARS</sequence>
<reference evidence="2 3" key="1">
    <citation type="submission" date="2017-10" db="EMBL/GenBank/DDBJ databases">
        <authorList>
            <consortium name="Urmite Genomes"/>
        </authorList>
    </citation>
    <scope>NUCLEOTIDE SEQUENCE [LARGE SCALE GENOMIC DNA]</scope>
    <source>
        <strain evidence="2 3">FB-527</strain>
    </source>
</reference>
<keyword evidence="3" id="KW-1185">Reference proteome</keyword>
<evidence type="ECO:0000313" key="2">
    <source>
        <dbReference type="EMBL" id="SOJ56153.1"/>
    </source>
</evidence>
<dbReference type="Proteomes" id="UP000554965">
    <property type="component" value="Unassembled WGS sequence"/>
</dbReference>
<proteinExistence type="predicted"/>
<evidence type="ECO:0000256" key="1">
    <source>
        <dbReference type="SAM" id="MobiDB-lite"/>
    </source>
</evidence>
<organism evidence="2 3">
    <name type="scientific">Mycobacterium simulans</name>
    <dbReference type="NCBI Taxonomy" id="627089"/>
    <lineage>
        <taxon>Bacteria</taxon>
        <taxon>Bacillati</taxon>
        <taxon>Actinomycetota</taxon>
        <taxon>Actinomycetes</taxon>
        <taxon>Mycobacteriales</taxon>
        <taxon>Mycobacteriaceae</taxon>
        <taxon>Mycobacterium</taxon>
    </lineage>
</organism>
<dbReference type="EMBL" id="OCTY01000002">
    <property type="protein sequence ID" value="SOJ56153.1"/>
    <property type="molecule type" value="Genomic_DNA"/>
</dbReference>
<name>A0A7Z7NAW6_9MYCO</name>
<gene>
    <name evidence="2" type="ORF">MSIMFB_03628</name>
</gene>
<dbReference type="AlphaFoldDB" id="A0A7Z7NAW6"/>